<dbReference type="OrthoDB" id="2266637at2759"/>
<name>A0A6A4GRI4_9AGAR</name>
<dbReference type="EMBL" id="ML769764">
    <property type="protein sequence ID" value="KAE9388046.1"/>
    <property type="molecule type" value="Genomic_DNA"/>
</dbReference>
<gene>
    <name evidence="1" type="ORF">BT96DRAFT_836799</name>
</gene>
<protein>
    <submittedName>
        <fullName evidence="1">Uncharacterized protein</fullName>
    </submittedName>
</protein>
<evidence type="ECO:0000313" key="2">
    <source>
        <dbReference type="Proteomes" id="UP000799118"/>
    </source>
</evidence>
<reference evidence="1" key="1">
    <citation type="journal article" date="2019" name="Environ. Microbiol.">
        <title>Fungal ecological strategies reflected in gene transcription - a case study of two litter decomposers.</title>
        <authorList>
            <person name="Barbi F."/>
            <person name="Kohler A."/>
            <person name="Barry K."/>
            <person name="Baskaran P."/>
            <person name="Daum C."/>
            <person name="Fauchery L."/>
            <person name="Ihrmark K."/>
            <person name="Kuo A."/>
            <person name="LaButti K."/>
            <person name="Lipzen A."/>
            <person name="Morin E."/>
            <person name="Grigoriev I.V."/>
            <person name="Henrissat B."/>
            <person name="Lindahl B."/>
            <person name="Martin F."/>
        </authorList>
    </citation>
    <scope>NUCLEOTIDE SEQUENCE</scope>
    <source>
        <strain evidence="1">JB14</strain>
    </source>
</reference>
<accession>A0A6A4GRI4</accession>
<sequence>LRGHPHAVGLTIMEALHEVFHQNPDMYLNELQWFLATQHDFYIPISILQETLEHVGLTRRVMHKIAIERSEHL</sequence>
<dbReference type="AlphaFoldDB" id="A0A6A4GRI4"/>
<feature type="non-terminal residue" evidence="1">
    <location>
        <position position="1"/>
    </location>
</feature>
<proteinExistence type="predicted"/>
<organism evidence="1 2">
    <name type="scientific">Gymnopus androsaceus JB14</name>
    <dbReference type="NCBI Taxonomy" id="1447944"/>
    <lineage>
        <taxon>Eukaryota</taxon>
        <taxon>Fungi</taxon>
        <taxon>Dikarya</taxon>
        <taxon>Basidiomycota</taxon>
        <taxon>Agaricomycotina</taxon>
        <taxon>Agaricomycetes</taxon>
        <taxon>Agaricomycetidae</taxon>
        <taxon>Agaricales</taxon>
        <taxon>Marasmiineae</taxon>
        <taxon>Omphalotaceae</taxon>
        <taxon>Gymnopus</taxon>
    </lineage>
</organism>
<keyword evidence="2" id="KW-1185">Reference proteome</keyword>
<evidence type="ECO:0000313" key="1">
    <source>
        <dbReference type="EMBL" id="KAE9388046.1"/>
    </source>
</evidence>
<dbReference type="Proteomes" id="UP000799118">
    <property type="component" value="Unassembled WGS sequence"/>
</dbReference>